<dbReference type="EMBL" id="AATP01000002">
    <property type="protein sequence ID" value="EAU41801.1"/>
    <property type="molecule type" value="Genomic_DNA"/>
</dbReference>
<dbReference type="EC" id="2.6.1.42" evidence="2"/>
<dbReference type="Proteomes" id="UP000004310">
    <property type="component" value="Unassembled WGS sequence"/>
</dbReference>
<accession>Q0G3N0</accession>
<sequence>MTLSFLRNRVLERATDTAPETVEAPLVPDLPAETESRRTGPFSKSDDVHALYRAADAAGGATAMMIAD</sequence>
<keyword evidence="2" id="KW-0808">Transferase</keyword>
<evidence type="ECO:0000256" key="1">
    <source>
        <dbReference type="SAM" id="MobiDB-lite"/>
    </source>
</evidence>
<dbReference type="GO" id="GO:0004084">
    <property type="term" value="F:branched-chain-amino-acid transaminase activity"/>
    <property type="evidence" value="ECO:0007669"/>
    <property type="project" value="UniProtKB-EC"/>
</dbReference>
<organism evidence="2 3">
    <name type="scientific">Fulvimarina pelagi HTCC2506</name>
    <dbReference type="NCBI Taxonomy" id="314231"/>
    <lineage>
        <taxon>Bacteria</taxon>
        <taxon>Pseudomonadati</taxon>
        <taxon>Pseudomonadota</taxon>
        <taxon>Alphaproteobacteria</taxon>
        <taxon>Hyphomicrobiales</taxon>
        <taxon>Aurantimonadaceae</taxon>
        <taxon>Fulvimarina</taxon>
    </lineage>
</organism>
<reference evidence="2 3" key="1">
    <citation type="journal article" date="2010" name="J. Bacteriol.">
        <title>Genome sequence of Fulvimarina pelagi HTCC2506T, a Mn(II)-oxidizing alphaproteobacterium possessing an aerobic anoxygenic photosynthetic gene cluster and Xanthorhodopsin.</title>
        <authorList>
            <person name="Kang I."/>
            <person name="Oh H.M."/>
            <person name="Lim S.I."/>
            <person name="Ferriera S."/>
            <person name="Giovannoni S.J."/>
            <person name="Cho J.C."/>
        </authorList>
    </citation>
    <scope>NUCLEOTIDE SEQUENCE [LARGE SCALE GENOMIC DNA]</scope>
    <source>
        <strain evidence="2 3">HTCC2506</strain>
    </source>
</reference>
<keyword evidence="2" id="KW-0032">Aminotransferase</keyword>
<evidence type="ECO:0000313" key="3">
    <source>
        <dbReference type="Proteomes" id="UP000004310"/>
    </source>
</evidence>
<dbReference type="AlphaFoldDB" id="Q0G3N0"/>
<feature type="compositionally biased region" description="Basic and acidic residues" evidence="1">
    <location>
        <begin position="34"/>
        <end position="45"/>
    </location>
</feature>
<keyword evidence="3" id="KW-1185">Reference proteome</keyword>
<gene>
    <name evidence="2" type="ORF">FP2506_15249</name>
</gene>
<evidence type="ECO:0000313" key="2">
    <source>
        <dbReference type="EMBL" id="EAU41801.1"/>
    </source>
</evidence>
<protein>
    <submittedName>
        <fullName evidence="2">Branched-chain amino acid aminotransferase</fullName>
        <ecNumber evidence="2">2.6.1.42</ecNumber>
    </submittedName>
</protein>
<feature type="region of interest" description="Disordered" evidence="1">
    <location>
        <begin position="15"/>
        <end position="45"/>
    </location>
</feature>
<dbReference type="RefSeq" id="WP_007068174.1">
    <property type="nucleotide sequence ID" value="NZ_DS022272.1"/>
</dbReference>
<proteinExistence type="predicted"/>
<name>Q0G3N0_9HYPH</name>
<dbReference type="HOGENOM" id="CLU_2787849_0_0_5"/>
<comment type="caution">
    <text evidence="2">The sequence shown here is derived from an EMBL/GenBank/DDBJ whole genome shotgun (WGS) entry which is preliminary data.</text>
</comment>